<dbReference type="InterPro" id="IPR023801">
    <property type="entry name" value="His_deacetylse_dom"/>
</dbReference>
<reference evidence="2" key="1">
    <citation type="submission" date="2018-06" db="EMBL/GenBank/DDBJ databases">
        <authorList>
            <person name="Zhirakovskaya E."/>
        </authorList>
    </citation>
    <scope>NUCLEOTIDE SEQUENCE</scope>
</reference>
<gene>
    <name evidence="2" type="ORF">MNBD_DELTA03-1381</name>
</gene>
<dbReference type="PANTHER" id="PTHR10625:SF10">
    <property type="entry name" value="HISTONE DEACETYLASE HDAC1"/>
    <property type="match status" value="1"/>
</dbReference>
<dbReference type="InterPro" id="IPR037138">
    <property type="entry name" value="His_deacetylse_dom_sf"/>
</dbReference>
<evidence type="ECO:0000259" key="1">
    <source>
        <dbReference type="Pfam" id="PF00850"/>
    </source>
</evidence>
<dbReference type="InterPro" id="IPR023696">
    <property type="entry name" value="Ureohydrolase_dom_sf"/>
</dbReference>
<dbReference type="EMBL" id="UOEX01000023">
    <property type="protein sequence ID" value="VAW33211.1"/>
    <property type="molecule type" value="Genomic_DNA"/>
</dbReference>
<dbReference type="PANTHER" id="PTHR10625">
    <property type="entry name" value="HISTONE DEACETYLASE HDAC1-RELATED"/>
    <property type="match status" value="1"/>
</dbReference>
<dbReference type="CDD" id="cd09992">
    <property type="entry name" value="HDAC_classII"/>
    <property type="match status" value="1"/>
</dbReference>
<feature type="domain" description="Histone deacetylase" evidence="1">
    <location>
        <begin position="26"/>
        <end position="308"/>
    </location>
</feature>
<name>A0A3B0UPX8_9ZZZZ</name>
<sequence length="309" mass="33827">MASEFQPVVIIDSPTYDNHDTGGGDHPETQERLRAVRERLNTGPLASCLKWVLPRPAAREWLLAVHDESYLFRFEEAVLAGQTWLGHQDNQICFDSFDSAVMAAGAGLAGVDLLEKGMEKLVFCPVRPPGHHAERAMALGFCFLNNIAIAANYWQQVYDRQRIFILDFDAHHGNGIQAAFETSAAIFYASIHEHPTYSFPGSGYAEEQGLNGGRGATLNIPLPPGSGDDIVLEAMKEKIGPALEHFRPEALIIAAGFDAHGQDDMSGLNYSTILYSRLGGWIRKWAGQFCGGRVLSILEGGYNPQALAL</sequence>
<protein>
    <submittedName>
        <fullName evidence="2">Deacetylases, including yeast histone deacetylase and acetoin utilization protein</fullName>
    </submittedName>
</protein>
<dbReference type="AlphaFoldDB" id="A0A3B0UPX8"/>
<accession>A0A3B0UPX8</accession>
<dbReference type="PRINTS" id="PR01270">
    <property type="entry name" value="HDASUPER"/>
</dbReference>
<proteinExistence type="predicted"/>
<dbReference type="InterPro" id="IPR000286">
    <property type="entry name" value="HDACs"/>
</dbReference>
<dbReference type="GO" id="GO:0004407">
    <property type="term" value="F:histone deacetylase activity"/>
    <property type="evidence" value="ECO:0007669"/>
    <property type="project" value="TreeGrafter"/>
</dbReference>
<feature type="non-terminal residue" evidence="2">
    <location>
        <position position="309"/>
    </location>
</feature>
<evidence type="ECO:0000313" key="2">
    <source>
        <dbReference type="EMBL" id="VAW33211.1"/>
    </source>
</evidence>
<dbReference type="SUPFAM" id="SSF52768">
    <property type="entry name" value="Arginase/deacetylase"/>
    <property type="match status" value="1"/>
</dbReference>
<dbReference type="Pfam" id="PF00850">
    <property type="entry name" value="Hist_deacetyl"/>
    <property type="match status" value="1"/>
</dbReference>
<dbReference type="GO" id="GO:0040029">
    <property type="term" value="P:epigenetic regulation of gene expression"/>
    <property type="evidence" value="ECO:0007669"/>
    <property type="project" value="TreeGrafter"/>
</dbReference>
<dbReference type="Gene3D" id="3.40.800.20">
    <property type="entry name" value="Histone deacetylase domain"/>
    <property type="match status" value="1"/>
</dbReference>
<organism evidence="2">
    <name type="scientific">hydrothermal vent metagenome</name>
    <dbReference type="NCBI Taxonomy" id="652676"/>
    <lineage>
        <taxon>unclassified sequences</taxon>
        <taxon>metagenomes</taxon>
        <taxon>ecological metagenomes</taxon>
    </lineage>
</organism>